<keyword evidence="1" id="KW-0732">Signal</keyword>
<name>A0ABD6EIS5_9BILA</name>
<reference evidence="2 3" key="1">
    <citation type="submission" date="2024-08" db="EMBL/GenBank/DDBJ databases">
        <title>Gnathostoma spinigerum genome.</title>
        <authorList>
            <person name="Gonzalez-Bertolin B."/>
            <person name="Monzon S."/>
            <person name="Zaballos A."/>
            <person name="Jimenez P."/>
            <person name="Dekumyoy P."/>
            <person name="Varona S."/>
            <person name="Cuesta I."/>
            <person name="Sumanam S."/>
            <person name="Adisakwattana P."/>
            <person name="Gasser R.B."/>
            <person name="Hernandez-Gonzalez A."/>
            <person name="Young N.D."/>
            <person name="Perteguer M.J."/>
        </authorList>
    </citation>
    <scope>NUCLEOTIDE SEQUENCE [LARGE SCALE GENOMIC DNA]</scope>
    <source>
        <strain evidence="2">AL3</strain>
        <tissue evidence="2">Liver</tissue>
    </source>
</reference>
<gene>
    <name evidence="2" type="ORF">AB6A40_006350</name>
</gene>
<dbReference type="Gene3D" id="2.10.60.10">
    <property type="entry name" value="CD59"/>
    <property type="match status" value="1"/>
</dbReference>
<dbReference type="InterPro" id="IPR045860">
    <property type="entry name" value="Snake_toxin-like_sf"/>
</dbReference>
<comment type="caution">
    <text evidence="2">The sequence shown here is derived from an EMBL/GenBank/DDBJ whole genome shotgun (WGS) entry which is preliminary data.</text>
</comment>
<feature type="signal peptide" evidence="1">
    <location>
        <begin position="1"/>
        <end position="18"/>
    </location>
</feature>
<evidence type="ECO:0000313" key="2">
    <source>
        <dbReference type="EMBL" id="MFH4979641.1"/>
    </source>
</evidence>
<protein>
    <submittedName>
        <fullName evidence="2">Uncharacterized protein</fullName>
    </submittedName>
</protein>
<feature type="chain" id="PRO_5044775760" evidence="1">
    <location>
        <begin position="19"/>
        <end position="171"/>
    </location>
</feature>
<accession>A0ABD6EIS5</accession>
<dbReference type="EMBL" id="JBGFUD010004453">
    <property type="protein sequence ID" value="MFH4979641.1"/>
    <property type="molecule type" value="Genomic_DNA"/>
</dbReference>
<keyword evidence="3" id="KW-1185">Reference proteome</keyword>
<dbReference type="Proteomes" id="UP001608902">
    <property type="component" value="Unassembled WGS sequence"/>
</dbReference>
<sequence length="171" mass="19837">MTPLTIILFFVSFSVVMSRSLHKNSDTDSEQEILDLLDSFAERANKKKNKDRHNKTHRHHHRYEHTKRIPLPLNVDENGREFVVCLKSVGEHLSMPTRCYKPESKDMRVGCYAVWDALNDSLIQDCWAQQEISMNNCQEKRCVAEMGIFCCCYGDECNAKFEISNQITDTS</sequence>
<dbReference type="SUPFAM" id="SSF57302">
    <property type="entry name" value="Snake toxin-like"/>
    <property type="match status" value="1"/>
</dbReference>
<evidence type="ECO:0000313" key="3">
    <source>
        <dbReference type="Proteomes" id="UP001608902"/>
    </source>
</evidence>
<proteinExistence type="predicted"/>
<dbReference type="AlphaFoldDB" id="A0ABD6EIS5"/>
<organism evidence="2 3">
    <name type="scientific">Gnathostoma spinigerum</name>
    <dbReference type="NCBI Taxonomy" id="75299"/>
    <lineage>
        <taxon>Eukaryota</taxon>
        <taxon>Metazoa</taxon>
        <taxon>Ecdysozoa</taxon>
        <taxon>Nematoda</taxon>
        <taxon>Chromadorea</taxon>
        <taxon>Rhabditida</taxon>
        <taxon>Spirurina</taxon>
        <taxon>Gnathostomatomorpha</taxon>
        <taxon>Gnathostomatoidea</taxon>
        <taxon>Gnathostomatidae</taxon>
        <taxon>Gnathostoma</taxon>
    </lineage>
</organism>
<evidence type="ECO:0000256" key="1">
    <source>
        <dbReference type="SAM" id="SignalP"/>
    </source>
</evidence>